<keyword evidence="5" id="KW-1185">Reference proteome</keyword>
<gene>
    <name evidence="4" type="ORF">VMCG_04834</name>
</gene>
<dbReference type="STRING" id="356882.A0A423WN94"/>
<comment type="caution">
    <text evidence="4">The sequence shown here is derived from an EMBL/GenBank/DDBJ whole genome shotgun (WGS) entry which is preliminary data.</text>
</comment>
<feature type="compositionally biased region" description="Polar residues" evidence="2">
    <location>
        <begin position="379"/>
        <end position="392"/>
    </location>
</feature>
<dbReference type="PROSITE" id="PS50142">
    <property type="entry name" value="RNASE_3_2"/>
    <property type="match status" value="1"/>
</dbReference>
<reference evidence="4 5" key="1">
    <citation type="submission" date="2015-09" db="EMBL/GenBank/DDBJ databases">
        <title>Host preference determinants of Valsa canker pathogens revealed by comparative genomics.</title>
        <authorList>
            <person name="Yin Z."/>
            <person name="Huang L."/>
        </authorList>
    </citation>
    <scope>NUCLEOTIDE SEQUENCE [LARGE SCALE GENOMIC DNA]</scope>
    <source>
        <strain evidence="4 5">03-1</strain>
    </source>
</reference>
<dbReference type="GO" id="GO:0004525">
    <property type="term" value="F:ribonuclease III activity"/>
    <property type="evidence" value="ECO:0007669"/>
    <property type="project" value="InterPro"/>
</dbReference>
<dbReference type="AlphaFoldDB" id="A0A423WN94"/>
<evidence type="ECO:0000256" key="1">
    <source>
        <dbReference type="SAM" id="Coils"/>
    </source>
</evidence>
<evidence type="ECO:0000259" key="3">
    <source>
        <dbReference type="PROSITE" id="PS50142"/>
    </source>
</evidence>
<dbReference type="SUPFAM" id="SSF69065">
    <property type="entry name" value="RNase III domain-like"/>
    <property type="match status" value="1"/>
</dbReference>
<accession>A0A423WN94</accession>
<feature type="compositionally biased region" description="Polar residues" evidence="2">
    <location>
        <begin position="330"/>
        <end position="347"/>
    </location>
</feature>
<dbReference type="Gene3D" id="1.10.1520.10">
    <property type="entry name" value="Ribonuclease III domain"/>
    <property type="match status" value="1"/>
</dbReference>
<keyword evidence="1" id="KW-0175">Coiled coil</keyword>
<dbReference type="InterPro" id="IPR000999">
    <property type="entry name" value="RNase_III_dom"/>
</dbReference>
<sequence length="519" mass="57531">MASLRGWARTASTASKLASVEQIIGYNFKSVERLYEALDLEKVLTLPNGEERHGKRTRNTRLALVGDAAAQFHLASRWYNKDLEGVQWVKIRTEGLCNDTLGKIGFTMGLDELTVPTPCDEMYAMASTIEAILGAVYYDGGEKALKDVMARCGISHKLLEDPEDEWKREPVKTSRQLPGRYFSGHQWEWQSLLFRINPRVLPRDKTSRVANLPLNDARVLLEEVMNKVEIRRKTDEDIKKRKREKAKRIADMEAHKELKDASKRIERLKQRAEAEKAKKAAVKAKREAVRAKEALEKKRQQTSLWQSMKRLWLGSDGVTAASATVTGANIGSNAGSNAETPSNSAVASTAPAEPVTPAKTETPAAEESNTVAETEVTAAESNTASGSDTAAETNTSTVVSDVTNVDGSAKDSPTPEKISPEKLSPLEQFLLADETTPEKSYTADMPVLTVQERKVELLDLKTRVRSLGNQKKAHLSLKKRSRRKGGEALAAYEARMADICTRLETAKRSLEVVERMKPK</sequence>
<dbReference type="GO" id="GO:0006396">
    <property type="term" value="P:RNA processing"/>
    <property type="evidence" value="ECO:0007669"/>
    <property type="project" value="InterPro"/>
</dbReference>
<dbReference type="OrthoDB" id="67027at2759"/>
<evidence type="ECO:0000256" key="2">
    <source>
        <dbReference type="SAM" id="MobiDB-lite"/>
    </source>
</evidence>
<feature type="domain" description="RNase III" evidence="3">
    <location>
        <begin position="17"/>
        <end position="141"/>
    </location>
</feature>
<feature type="compositionally biased region" description="Low complexity" evidence="2">
    <location>
        <begin position="393"/>
        <end position="406"/>
    </location>
</feature>
<feature type="region of interest" description="Disordered" evidence="2">
    <location>
        <begin position="330"/>
        <end position="426"/>
    </location>
</feature>
<evidence type="ECO:0000313" key="5">
    <source>
        <dbReference type="Proteomes" id="UP000283895"/>
    </source>
</evidence>
<proteinExistence type="predicted"/>
<name>A0A423WN94_9PEZI</name>
<feature type="coiled-coil region" evidence="1">
    <location>
        <begin position="251"/>
        <end position="301"/>
    </location>
</feature>
<dbReference type="CDD" id="cd00593">
    <property type="entry name" value="RIBOc"/>
    <property type="match status" value="1"/>
</dbReference>
<organism evidence="4 5">
    <name type="scientific">Cytospora schulzeri</name>
    <dbReference type="NCBI Taxonomy" id="448051"/>
    <lineage>
        <taxon>Eukaryota</taxon>
        <taxon>Fungi</taxon>
        <taxon>Dikarya</taxon>
        <taxon>Ascomycota</taxon>
        <taxon>Pezizomycotina</taxon>
        <taxon>Sordariomycetes</taxon>
        <taxon>Sordariomycetidae</taxon>
        <taxon>Diaporthales</taxon>
        <taxon>Cytosporaceae</taxon>
        <taxon>Cytospora</taxon>
    </lineage>
</organism>
<dbReference type="InterPro" id="IPR036389">
    <property type="entry name" value="RNase_III_sf"/>
</dbReference>
<dbReference type="EMBL" id="LKEA01000013">
    <property type="protein sequence ID" value="ROW04754.1"/>
    <property type="molecule type" value="Genomic_DNA"/>
</dbReference>
<protein>
    <recommendedName>
        <fullName evidence="3">RNase III domain-containing protein</fullName>
    </recommendedName>
</protein>
<evidence type="ECO:0000313" key="4">
    <source>
        <dbReference type="EMBL" id="ROW04754.1"/>
    </source>
</evidence>
<dbReference type="Proteomes" id="UP000283895">
    <property type="component" value="Unassembled WGS sequence"/>
</dbReference>